<feature type="domain" description="LysM" evidence="1">
    <location>
        <begin position="52"/>
        <end position="96"/>
    </location>
</feature>
<evidence type="ECO:0000259" key="1">
    <source>
        <dbReference type="PROSITE" id="PS51782"/>
    </source>
</evidence>
<dbReference type="SMART" id="SM00257">
    <property type="entry name" value="LysM"/>
    <property type="match status" value="1"/>
</dbReference>
<organism evidence="2 3">
    <name type="scientific">Clostridium weizhouense</name>
    <dbReference type="NCBI Taxonomy" id="2859781"/>
    <lineage>
        <taxon>Bacteria</taxon>
        <taxon>Bacillati</taxon>
        <taxon>Bacillota</taxon>
        <taxon>Clostridia</taxon>
        <taxon>Eubacteriales</taxon>
        <taxon>Clostridiaceae</taxon>
        <taxon>Clostridium</taxon>
    </lineage>
</organism>
<dbReference type="Gene3D" id="3.10.350.10">
    <property type="entry name" value="LysM domain"/>
    <property type="match status" value="1"/>
</dbReference>
<dbReference type="Proteomes" id="UP001519921">
    <property type="component" value="Unassembled WGS sequence"/>
</dbReference>
<proteinExistence type="predicted"/>
<dbReference type="Pfam" id="PF01476">
    <property type="entry name" value="LysM"/>
    <property type="match status" value="1"/>
</dbReference>
<dbReference type="SUPFAM" id="SSF54106">
    <property type="entry name" value="LysM domain"/>
    <property type="match status" value="1"/>
</dbReference>
<evidence type="ECO:0000313" key="3">
    <source>
        <dbReference type="Proteomes" id="UP001519921"/>
    </source>
</evidence>
<dbReference type="InterPro" id="IPR036779">
    <property type="entry name" value="LysM_dom_sf"/>
</dbReference>
<gene>
    <name evidence="2" type="ORF">KYD98_03080</name>
</gene>
<dbReference type="EMBL" id="JAHXPT010000002">
    <property type="protein sequence ID" value="MBW6409062.1"/>
    <property type="molecule type" value="Genomic_DNA"/>
</dbReference>
<accession>A0ABS7AKA6</accession>
<dbReference type="PROSITE" id="PS51782">
    <property type="entry name" value="LYSM"/>
    <property type="match status" value="1"/>
</dbReference>
<evidence type="ECO:0000313" key="2">
    <source>
        <dbReference type="EMBL" id="MBW6409062.1"/>
    </source>
</evidence>
<comment type="caution">
    <text evidence="2">The sequence shown here is derived from an EMBL/GenBank/DDBJ whole genome shotgun (WGS) entry which is preliminary data.</text>
</comment>
<keyword evidence="3" id="KW-1185">Reference proteome</keyword>
<dbReference type="InterPro" id="IPR018392">
    <property type="entry name" value="LysM"/>
</dbReference>
<protein>
    <submittedName>
        <fullName evidence="2">LysM peptidoglycan-binding domain-containing protein</fullName>
    </submittedName>
</protein>
<reference evidence="2 3" key="1">
    <citation type="submission" date="2021-07" db="EMBL/GenBank/DDBJ databases">
        <title>Clostridium weizhouense sp. nov., an anaerobic bacterium isolated from activated sludge of Petroleum wastewater.</title>
        <authorList>
            <person name="Li Q."/>
        </authorList>
    </citation>
    <scope>NUCLEOTIDE SEQUENCE [LARGE SCALE GENOMIC DNA]</scope>
    <source>
        <strain evidence="2 3">YB-6</strain>
    </source>
</reference>
<name>A0ABS7AKA6_9CLOT</name>
<dbReference type="CDD" id="cd00118">
    <property type="entry name" value="LysM"/>
    <property type="match status" value="1"/>
</dbReference>
<dbReference type="SUPFAM" id="SSF53187">
    <property type="entry name" value="Zn-dependent exopeptidases"/>
    <property type="match status" value="1"/>
</dbReference>
<sequence>MPALLIECAFCDSESDMNGYNPERVAGAIFNGICNVFDIEKDLSGSFNENKVYYSVIKGDTLYKIAQKFNTSVESLVELNEIKDKNLIYIGEDLRIK</sequence>